<gene>
    <name evidence="2" type="ORF">AQI95_07915</name>
</gene>
<feature type="region of interest" description="Disordered" evidence="1">
    <location>
        <begin position="50"/>
        <end position="88"/>
    </location>
</feature>
<evidence type="ECO:0000313" key="3">
    <source>
        <dbReference type="Proteomes" id="UP000053127"/>
    </source>
</evidence>
<dbReference type="Proteomes" id="UP000053127">
    <property type="component" value="Unassembled WGS sequence"/>
</dbReference>
<proteinExistence type="predicted"/>
<feature type="region of interest" description="Disordered" evidence="1">
    <location>
        <begin position="1"/>
        <end position="37"/>
    </location>
</feature>
<dbReference type="STRING" id="67386.AQI95_07915"/>
<accession>A0A124HGW7</accession>
<keyword evidence="3" id="KW-1185">Reference proteome</keyword>
<evidence type="ECO:0000256" key="1">
    <source>
        <dbReference type="SAM" id="MobiDB-lite"/>
    </source>
</evidence>
<comment type="caution">
    <text evidence="2">The sequence shown here is derived from an EMBL/GenBank/DDBJ whole genome shotgun (WGS) entry which is preliminary data.</text>
</comment>
<dbReference type="EMBL" id="LMWN01000008">
    <property type="protein sequence ID" value="KUN08307.1"/>
    <property type="molecule type" value="Genomic_DNA"/>
</dbReference>
<evidence type="ECO:0000313" key="2">
    <source>
        <dbReference type="EMBL" id="KUN08307.1"/>
    </source>
</evidence>
<protein>
    <submittedName>
        <fullName evidence="2">Uncharacterized protein</fullName>
    </submittedName>
</protein>
<dbReference type="AlphaFoldDB" id="A0A124HGW7"/>
<reference evidence="2 3" key="1">
    <citation type="submission" date="2015-10" db="EMBL/GenBank/DDBJ databases">
        <title>Draft genome sequence of Streptomyces yokosukanensis DSM 40224, type strain for the species Streptomyces yokosukanensis.</title>
        <authorList>
            <person name="Ruckert C."/>
            <person name="Winkler A."/>
            <person name="Kalinowski J."/>
            <person name="Kampfer P."/>
            <person name="Glaeser S."/>
        </authorList>
    </citation>
    <scope>NUCLEOTIDE SEQUENCE [LARGE SCALE GENOMIC DNA]</scope>
    <source>
        <strain evidence="2 3">DSM 40224</strain>
    </source>
</reference>
<name>A0A124HGW7_9ACTN</name>
<organism evidence="2 3">
    <name type="scientific">Streptomyces yokosukanensis</name>
    <dbReference type="NCBI Taxonomy" id="67386"/>
    <lineage>
        <taxon>Bacteria</taxon>
        <taxon>Bacillati</taxon>
        <taxon>Actinomycetota</taxon>
        <taxon>Actinomycetes</taxon>
        <taxon>Kitasatosporales</taxon>
        <taxon>Streptomycetaceae</taxon>
        <taxon>Streptomyces</taxon>
    </lineage>
</organism>
<sequence length="88" mass="9023">MVSSPWLGVPNYAAPAPQEASMTDSRPTEESRPAVSAGVSVRDLLAACAAAETISRPPQPPERPAGARAATVAPQTADDPPRHPRAAA</sequence>